<evidence type="ECO:0000256" key="1">
    <source>
        <dbReference type="ARBA" id="ARBA00004651"/>
    </source>
</evidence>
<dbReference type="InterPro" id="IPR044751">
    <property type="entry name" value="Ion_transp-like_CBS"/>
</dbReference>
<evidence type="ECO:0000256" key="2">
    <source>
        <dbReference type="ARBA" id="ARBA00022475"/>
    </source>
</evidence>
<dbReference type="SUPFAM" id="SSF56176">
    <property type="entry name" value="FAD-binding/transporter-associated domain-like"/>
    <property type="match status" value="1"/>
</dbReference>
<dbReference type="SUPFAM" id="SSF54631">
    <property type="entry name" value="CBS-domain pair"/>
    <property type="match status" value="1"/>
</dbReference>
<evidence type="ECO:0000256" key="4">
    <source>
        <dbReference type="ARBA" id="ARBA00022737"/>
    </source>
</evidence>
<dbReference type="InterPro" id="IPR002550">
    <property type="entry name" value="CNNM"/>
</dbReference>
<dbReference type="Pfam" id="PF01595">
    <property type="entry name" value="CNNM"/>
    <property type="match status" value="1"/>
</dbReference>
<name>A0A2R4X0X0_9EURY</name>
<sequence length="450" mass="48605">MVEIAIASGKLLIALFLVALNGFFVASEFALVRVRSTSVEQLVAEDRPGSGALQGIMENLDNYLAVTQLGITLASLGLGWAGEPAIANLLEPVLGSVLPTSLLHLVSFGIAFGTITFLHVVFGELAPKTIAIAEAERLSLFVAPPLTFCYYLFYPGIVVFNGTANLFTRMIGIPPASETDESLEERELRRVLARSGEAGHVDAEEVEMIERVFDLNDVDVREIMVPQPDVVSLAPEDTPDAFRTAVREFGHTRYPVLDGDDVVGFVDAKDLLAVEDADTLVGDLARDVLVISETTTISDLLLRFREDHQQMAVIVDEWGAFEGLVTVEDAVEAIVGDIRDQFDHDDREPTIRQDDDGTVVDGGVPLSAVEELFDVSFDAASITTIGGLVLDRLDDVPVVGDRVTLSDLDVEVTVVDGVRVSTVRIHAVPAEDDESSADVDADVDESPDEE</sequence>
<evidence type="ECO:0000256" key="6">
    <source>
        <dbReference type="ARBA" id="ARBA00023122"/>
    </source>
</evidence>
<reference evidence="13 14" key="1">
    <citation type="submission" date="2018-04" db="EMBL/GenBank/DDBJ databases">
        <title>Halococcoides cellulosivorans gen. nov., sp. nov., an extremely halophilic cellulose-utilizing haloarchaeon from hypersaline lakes.</title>
        <authorList>
            <person name="Sorokin D.Y."/>
            <person name="Toshchakov S.V."/>
            <person name="Samarov N.I."/>
            <person name="Korzhenkov A."/>
            <person name="Kublanov I.V."/>
        </authorList>
    </citation>
    <scope>NUCLEOTIDE SEQUENCE [LARGE SCALE GENOMIC DNA]</scope>
    <source>
        <strain evidence="13 14">HArcel1</strain>
    </source>
</reference>
<evidence type="ECO:0000256" key="3">
    <source>
        <dbReference type="ARBA" id="ARBA00022692"/>
    </source>
</evidence>
<dbReference type="Gene3D" id="3.10.580.10">
    <property type="entry name" value="CBS-domain"/>
    <property type="match status" value="1"/>
</dbReference>
<dbReference type="InterPro" id="IPR051676">
    <property type="entry name" value="UPF0053_domain"/>
</dbReference>
<gene>
    <name evidence="13" type="ORF">HARCEL1_06765</name>
</gene>
<dbReference type="KEGG" id="harc:HARCEL1_06765"/>
<feature type="domain" description="CBS" evidence="11">
    <location>
        <begin position="284"/>
        <end position="341"/>
    </location>
</feature>
<dbReference type="SMART" id="SM01091">
    <property type="entry name" value="CorC_HlyC"/>
    <property type="match status" value="1"/>
</dbReference>
<evidence type="ECO:0000256" key="9">
    <source>
        <dbReference type="SAM" id="MobiDB-lite"/>
    </source>
</evidence>
<dbReference type="PROSITE" id="PS51371">
    <property type="entry name" value="CBS"/>
    <property type="match status" value="2"/>
</dbReference>
<feature type="transmembrane region" description="Helical" evidence="10">
    <location>
        <begin position="102"/>
        <end position="126"/>
    </location>
</feature>
<keyword evidence="14" id="KW-1185">Reference proteome</keyword>
<protein>
    <submittedName>
        <fullName evidence="13">Cobalt transporter</fullName>
    </submittedName>
</protein>
<keyword evidence="7 10" id="KW-0472">Membrane</keyword>
<feature type="transmembrane region" description="Helical" evidence="10">
    <location>
        <begin position="138"/>
        <end position="160"/>
    </location>
</feature>
<keyword evidence="3 10" id="KW-0812">Transmembrane</keyword>
<evidence type="ECO:0000313" key="14">
    <source>
        <dbReference type="Proteomes" id="UP000244727"/>
    </source>
</evidence>
<dbReference type="PROSITE" id="PS51846">
    <property type="entry name" value="CNNM"/>
    <property type="match status" value="1"/>
</dbReference>
<comment type="subcellular location">
    <subcellularLocation>
        <location evidence="1">Cell membrane</location>
        <topology evidence="1">Multi-pass membrane protein</topology>
    </subcellularLocation>
</comment>
<evidence type="ECO:0000256" key="7">
    <source>
        <dbReference type="ARBA" id="ARBA00023136"/>
    </source>
</evidence>
<dbReference type="PANTHER" id="PTHR43099:SF5">
    <property type="entry name" value="HLYC_CORC FAMILY TRANSPORTER"/>
    <property type="match status" value="1"/>
</dbReference>
<evidence type="ECO:0000256" key="10">
    <source>
        <dbReference type="SAM" id="Phobius"/>
    </source>
</evidence>
<dbReference type="Gene3D" id="3.30.465.10">
    <property type="match status" value="1"/>
</dbReference>
<evidence type="ECO:0000259" key="11">
    <source>
        <dbReference type="PROSITE" id="PS51371"/>
    </source>
</evidence>
<feature type="region of interest" description="Disordered" evidence="9">
    <location>
        <begin position="429"/>
        <end position="450"/>
    </location>
</feature>
<dbReference type="Proteomes" id="UP000244727">
    <property type="component" value="Chromosome"/>
</dbReference>
<proteinExistence type="predicted"/>
<feature type="transmembrane region" description="Helical" evidence="10">
    <location>
        <begin position="12"/>
        <end position="32"/>
    </location>
</feature>
<organism evidence="13 14">
    <name type="scientific">Halococcoides cellulosivorans</name>
    <dbReference type="NCBI Taxonomy" id="1679096"/>
    <lineage>
        <taxon>Archaea</taxon>
        <taxon>Methanobacteriati</taxon>
        <taxon>Methanobacteriota</taxon>
        <taxon>Stenosarchaea group</taxon>
        <taxon>Halobacteria</taxon>
        <taxon>Halobacteriales</taxon>
        <taxon>Haloarculaceae</taxon>
        <taxon>Halococcoides</taxon>
    </lineage>
</organism>
<feature type="domain" description="CNNM transmembrane" evidence="12">
    <location>
        <begin position="3"/>
        <end position="205"/>
    </location>
</feature>
<evidence type="ECO:0000256" key="5">
    <source>
        <dbReference type="ARBA" id="ARBA00022989"/>
    </source>
</evidence>
<keyword evidence="6 8" id="KW-0129">CBS domain</keyword>
<dbReference type="GO" id="GO:0050660">
    <property type="term" value="F:flavin adenine dinucleotide binding"/>
    <property type="evidence" value="ECO:0007669"/>
    <property type="project" value="InterPro"/>
</dbReference>
<dbReference type="InterPro" id="IPR016169">
    <property type="entry name" value="FAD-bd_PCMH_sub2"/>
</dbReference>
<feature type="domain" description="CBS" evidence="11">
    <location>
        <begin position="224"/>
        <end position="281"/>
    </location>
</feature>
<dbReference type="RefSeq" id="WP_108381794.1">
    <property type="nucleotide sequence ID" value="NZ_CP028858.1"/>
</dbReference>
<accession>A0A2R4X0X0</accession>
<evidence type="ECO:0000259" key="12">
    <source>
        <dbReference type="PROSITE" id="PS51846"/>
    </source>
</evidence>
<dbReference type="GO" id="GO:0005886">
    <property type="term" value="C:plasma membrane"/>
    <property type="evidence" value="ECO:0007669"/>
    <property type="project" value="UniProtKB-SubCell"/>
</dbReference>
<dbReference type="InterPro" id="IPR000644">
    <property type="entry name" value="CBS_dom"/>
</dbReference>
<dbReference type="InterPro" id="IPR036318">
    <property type="entry name" value="FAD-bd_PCMH-like_sf"/>
</dbReference>
<keyword evidence="4" id="KW-0677">Repeat</keyword>
<dbReference type="InterPro" id="IPR005170">
    <property type="entry name" value="Transptr-assoc_dom"/>
</dbReference>
<dbReference type="Pfam" id="PF00571">
    <property type="entry name" value="CBS"/>
    <property type="match status" value="2"/>
</dbReference>
<dbReference type="InterPro" id="IPR046342">
    <property type="entry name" value="CBS_dom_sf"/>
</dbReference>
<keyword evidence="5 10" id="KW-1133">Transmembrane helix</keyword>
<dbReference type="AlphaFoldDB" id="A0A2R4X0X0"/>
<dbReference type="EMBL" id="CP028858">
    <property type="protein sequence ID" value="AWB27425.1"/>
    <property type="molecule type" value="Genomic_DNA"/>
</dbReference>
<evidence type="ECO:0000313" key="13">
    <source>
        <dbReference type="EMBL" id="AWB27425.1"/>
    </source>
</evidence>
<dbReference type="SMART" id="SM00116">
    <property type="entry name" value="CBS"/>
    <property type="match status" value="2"/>
</dbReference>
<dbReference type="PANTHER" id="PTHR43099">
    <property type="entry name" value="UPF0053 PROTEIN YRKA"/>
    <property type="match status" value="1"/>
</dbReference>
<dbReference type="Pfam" id="PF03471">
    <property type="entry name" value="CorC_HlyC"/>
    <property type="match status" value="1"/>
</dbReference>
<feature type="compositionally biased region" description="Acidic residues" evidence="9">
    <location>
        <begin position="430"/>
        <end position="450"/>
    </location>
</feature>
<dbReference type="CDD" id="cd04590">
    <property type="entry name" value="CBS_pair_CorC_HlyC_assoc"/>
    <property type="match status" value="1"/>
</dbReference>
<evidence type="ECO:0000256" key="8">
    <source>
        <dbReference type="PROSITE-ProRule" id="PRU00703"/>
    </source>
</evidence>
<dbReference type="GeneID" id="36512194"/>
<keyword evidence="2" id="KW-1003">Cell membrane</keyword>